<evidence type="ECO:0000256" key="9">
    <source>
        <dbReference type="ARBA" id="ARBA00047552"/>
    </source>
</evidence>
<dbReference type="EMBL" id="JAUIQD010000001">
    <property type="protein sequence ID" value="KAK3364258.1"/>
    <property type="molecule type" value="Genomic_DNA"/>
</dbReference>
<keyword evidence="6" id="KW-0648">Protein biosynthesis</keyword>
<evidence type="ECO:0000256" key="7">
    <source>
        <dbReference type="ARBA" id="ARBA00023146"/>
    </source>
</evidence>
<evidence type="ECO:0000313" key="11">
    <source>
        <dbReference type="EMBL" id="KAK3364258.1"/>
    </source>
</evidence>
<evidence type="ECO:0000313" key="12">
    <source>
        <dbReference type="Proteomes" id="UP001275084"/>
    </source>
</evidence>
<evidence type="ECO:0000256" key="8">
    <source>
        <dbReference type="ARBA" id="ARBA00029936"/>
    </source>
</evidence>
<keyword evidence="7" id="KW-0030">Aminoacyl-tRNA synthetase</keyword>
<dbReference type="InterPro" id="IPR002300">
    <property type="entry name" value="aa-tRNA-synth_Ia"/>
</dbReference>
<dbReference type="GO" id="GO:0002161">
    <property type="term" value="F:aminoacyl-tRNA deacylase activity"/>
    <property type="evidence" value="ECO:0007669"/>
    <property type="project" value="InterPro"/>
</dbReference>
<dbReference type="EC" id="6.1.1.9" evidence="2"/>
<keyword evidence="4" id="KW-0547">Nucleotide-binding</keyword>
<evidence type="ECO:0000256" key="6">
    <source>
        <dbReference type="ARBA" id="ARBA00022917"/>
    </source>
</evidence>
<evidence type="ECO:0000256" key="2">
    <source>
        <dbReference type="ARBA" id="ARBA00013169"/>
    </source>
</evidence>
<feature type="domain" description="Aminoacyl-tRNA synthetase class Ia" evidence="10">
    <location>
        <begin position="16"/>
        <end position="179"/>
    </location>
</feature>
<dbReference type="GO" id="GO:0004832">
    <property type="term" value="F:valine-tRNA ligase activity"/>
    <property type="evidence" value="ECO:0007669"/>
    <property type="project" value="UniProtKB-EC"/>
</dbReference>
<evidence type="ECO:0000259" key="10">
    <source>
        <dbReference type="Pfam" id="PF00133"/>
    </source>
</evidence>
<dbReference type="GO" id="GO:0006438">
    <property type="term" value="P:valyl-tRNA aminoacylation"/>
    <property type="evidence" value="ECO:0007669"/>
    <property type="project" value="InterPro"/>
</dbReference>
<dbReference type="AlphaFoldDB" id="A0AAJ0HX28"/>
<dbReference type="SUPFAM" id="SSF50677">
    <property type="entry name" value="ValRS/IleRS/LeuRS editing domain"/>
    <property type="match status" value="1"/>
</dbReference>
<reference evidence="11" key="1">
    <citation type="journal article" date="2023" name="Mol. Phylogenet. Evol.">
        <title>Genome-scale phylogeny and comparative genomics of the fungal order Sordariales.</title>
        <authorList>
            <person name="Hensen N."/>
            <person name="Bonometti L."/>
            <person name="Westerberg I."/>
            <person name="Brannstrom I.O."/>
            <person name="Guillou S."/>
            <person name="Cros-Aarteil S."/>
            <person name="Calhoun S."/>
            <person name="Haridas S."/>
            <person name="Kuo A."/>
            <person name="Mondo S."/>
            <person name="Pangilinan J."/>
            <person name="Riley R."/>
            <person name="LaButti K."/>
            <person name="Andreopoulos B."/>
            <person name="Lipzen A."/>
            <person name="Chen C."/>
            <person name="Yan M."/>
            <person name="Daum C."/>
            <person name="Ng V."/>
            <person name="Clum A."/>
            <person name="Steindorff A."/>
            <person name="Ohm R.A."/>
            <person name="Martin F."/>
            <person name="Silar P."/>
            <person name="Natvig D.O."/>
            <person name="Lalanne C."/>
            <person name="Gautier V."/>
            <person name="Ament-Velasquez S.L."/>
            <person name="Kruys A."/>
            <person name="Hutchinson M.I."/>
            <person name="Powell A.J."/>
            <person name="Barry K."/>
            <person name="Miller A.N."/>
            <person name="Grigoriev I.V."/>
            <person name="Debuchy R."/>
            <person name="Gladieux P."/>
            <person name="Hiltunen Thoren M."/>
            <person name="Johannesson H."/>
        </authorList>
    </citation>
    <scope>NUCLEOTIDE SEQUENCE</scope>
    <source>
        <strain evidence="11">CBS 955.72</strain>
    </source>
</reference>
<dbReference type="PRINTS" id="PR00986">
    <property type="entry name" value="TRNASYNTHVAL"/>
</dbReference>
<dbReference type="Gene3D" id="3.40.50.620">
    <property type="entry name" value="HUPs"/>
    <property type="match status" value="1"/>
</dbReference>
<evidence type="ECO:0000256" key="5">
    <source>
        <dbReference type="ARBA" id="ARBA00022840"/>
    </source>
</evidence>
<sequence length="244" mass="27589">MFTVSRRGGVVPVVEESSFFTPEVLGDKKPVGRFVMPLPLPPPNVTGALQCGHALANPLQEALVRWYRMGYSTLWVPGCDHASISTQSVVKKMLLGREKFTDIVWDWKDQYHHRIKNAQRRLGGSMDWTREAFTMDENLSAATLETFCHLHEGYLYRSNRLVNWCTKLNTAISYDKEVEFGVLTYFKYPINRTDPIEAATTRLETMLGDSGIAVHPGGARYAQLVGKCARHPFTDRLLPIVADK</sequence>
<reference evidence="11" key="2">
    <citation type="submission" date="2023-06" db="EMBL/GenBank/DDBJ databases">
        <authorList>
            <consortium name="Lawrence Berkeley National Laboratory"/>
            <person name="Haridas S."/>
            <person name="Hensen N."/>
            <person name="Bonometti L."/>
            <person name="Westerberg I."/>
            <person name="Brannstrom I.O."/>
            <person name="Guillou S."/>
            <person name="Cros-Aarteil S."/>
            <person name="Calhoun S."/>
            <person name="Kuo A."/>
            <person name="Mondo S."/>
            <person name="Pangilinan J."/>
            <person name="Riley R."/>
            <person name="Labutti K."/>
            <person name="Andreopoulos B."/>
            <person name="Lipzen A."/>
            <person name="Chen C."/>
            <person name="Yanf M."/>
            <person name="Daum C."/>
            <person name="Ng V."/>
            <person name="Clum A."/>
            <person name="Steindorff A."/>
            <person name="Ohm R."/>
            <person name="Martin F."/>
            <person name="Silar P."/>
            <person name="Natvig D."/>
            <person name="Lalanne C."/>
            <person name="Gautier V."/>
            <person name="Ament-Velasquez S.L."/>
            <person name="Kruys A."/>
            <person name="Hutchinson M.I."/>
            <person name="Powell A.J."/>
            <person name="Barry K."/>
            <person name="Miller A.N."/>
            <person name="Grigoriev I.V."/>
            <person name="Debuchy R."/>
            <person name="Gladieux P."/>
            <person name="Thoren M.H."/>
            <person name="Johannesson H."/>
        </authorList>
    </citation>
    <scope>NUCLEOTIDE SEQUENCE</scope>
    <source>
        <strain evidence="11">CBS 955.72</strain>
    </source>
</reference>
<gene>
    <name evidence="11" type="ORF">B0T25DRAFT_598164</name>
</gene>
<proteinExistence type="inferred from homology"/>
<comment type="catalytic activity">
    <reaction evidence="9">
        <text>tRNA(Val) + L-valine + ATP = L-valyl-tRNA(Val) + AMP + diphosphate</text>
        <dbReference type="Rhea" id="RHEA:10704"/>
        <dbReference type="Rhea" id="RHEA-COMP:9672"/>
        <dbReference type="Rhea" id="RHEA-COMP:9708"/>
        <dbReference type="ChEBI" id="CHEBI:30616"/>
        <dbReference type="ChEBI" id="CHEBI:33019"/>
        <dbReference type="ChEBI" id="CHEBI:57762"/>
        <dbReference type="ChEBI" id="CHEBI:78442"/>
        <dbReference type="ChEBI" id="CHEBI:78537"/>
        <dbReference type="ChEBI" id="CHEBI:456215"/>
        <dbReference type="EC" id="6.1.1.9"/>
    </reaction>
</comment>
<keyword evidence="12" id="KW-1185">Reference proteome</keyword>
<dbReference type="PANTHER" id="PTHR11946">
    <property type="entry name" value="VALYL-TRNA SYNTHETASES"/>
    <property type="match status" value="1"/>
</dbReference>
<dbReference type="GO" id="GO:0005829">
    <property type="term" value="C:cytosol"/>
    <property type="evidence" value="ECO:0007669"/>
    <property type="project" value="TreeGrafter"/>
</dbReference>
<dbReference type="PANTHER" id="PTHR11946:SF109">
    <property type="entry name" value="VALINE--TRNA LIGASE"/>
    <property type="match status" value="1"/>
</dbReference>
<dbReference type="Pfam" id="PF00133">
    <property type="entry name" value="tRNA-synt_1"/>
    <property type="match status" value="1"/>
</dbReference>
<accession>A0AAJ0HX28</accession>
<dbReference type="Proteomes" id="UP001275084">
    <property type="component" value="Unassembled WGS sequence"/>
</dbReference>
<keyword evidence="3" id="KW-0436">Ligase</keyword>
<dbReference type="InterPro" id="IPR002303">
    <property type="entry name" value="Valyl-tRNA_ligase"/>
</dbReference>
<evidence type="ECO:0000256" key="3">
    <source>
        <dbReference type="ARBA" id="ARBA00022598"/>
    </source>
</evidence>
<evidence type="ECO:0000256" key="4">
    <source>
        <dbReference type="ARBA" id="ARBA00022741"/>
    </source>
</evidence>
<dbReference type="InterPro" id="IPR014729">
    <property type="entry name" value="Rossmann-like_a/b/a_fold"/>
</dbReference>
<comment type="similarity">
    <text evidence="1">Belongs to the class-I aminoacyl-tRNA synthetase family.</text>
</comment>
<organism evidence="11 12">
    <name type="scientific">Lasiosphaeria hispida</name>
    <dbReference type="NCBI Taxonomy" id="260671"/>
    <lineage>
        <taxon>Eukaryota</taxon>
        <taxon>Fungi</taxon>
        <taxon>Dikarya</taxon>
        <taxon>Ascomycota</taxon>
        <taxon>Pezizomycotina</taxon>
        <taxon>Sordariomycetes</taxon>
        <taxon>Sordariomycetidae</taxon>
        <taxon>Sordariales</taxon>
        <taxon>Lasiosphaeriaceae</taxon>
        <taxon>Lasiosphaeria</taxon>
    </lineage>
</organism>
<name>A0AAJ0HX28_9PEZI</name>
<keyword evidence="5" id="KW-0067">ATP-binding</keyword>
<evidence type="ECO:0000256" key="1">
    <source>
        <dbReference type="ARBA" id="ARBA00005594"/>
    </source>
</evidence>
<dbReference type="SUPFAM" id="SSF52374">
    <property type="entry name" value="Nucleotidylyl transferase"/>
    <property type="match status" value="1"/>
</dbReference>
<dbReference type="Gene3D" id="3.90.740.10">
    <property type="entry name" value="Valyl/Leucyl/Isoleucyl-tRNA synthetase, editing domain"/>
    <property type="match status" value="1"/>
</dbReference>
<protein>
    <recommendedName>
        <fullName evidence="2">valine--tRNA ligase</fullName>
        <ecNumber evidence="2">6.1.1.9</ecNumber>
    </recommendedName>
    <alternativeName>
        <fullName evidence="8">Valyl-tRNA synthetase</fullName>
    </alternativeName>
</protein>
<dbReference type="InterPro" id="IPR009008">
    <property type="entry name" value="Val/Leu/Ile-tRNA-synth_edit"/>
</dbReference>
<comment type="caution">
    <text evidence="11">The sequence shown here is derived from an EMBL/GenBank/DDBJ whole genome shotgun (WGS) entry which is preliminary data.</text>
</comment>
<dbReference type="GO" id="GO:0005524">
    <property type="term" value="F:ATP binding"/>
    <property type="evidence" value="ECO:0007669"/>
    <property type="project" value="UniProtKB-KW"/>
</dbReference>